<dbReference type="Gene3D" id="3.90.550.10">
    <property type="entry name" value="Spore Coat Polysaccharide Biosynthesis Protein SpsA, Chain A"/>
    <property type="match status" value="1"/>
</dbReference>
<dbReference type="CDD" id="cd06422">
    <property type="entry name" value="NTP_transferase_like_1"/>
    <property type="match status" value="1"/>
</dbReference>
<protein>
    <submittedName>
        <fullName evidence="4">Mannose-1-phosphate guanylyltransferase</fullName>
    </submittedName>
</protein>
<keyword evidence="1 4" id="KW-0808">Transferase</keyword>
<dbReference type="SUPFAM" id="SSF53448">
    <property type="entry name" value="Nucleotide-diphospho-sugar transferases"/>
    <property type="match status" value="1"/>
</dbReference>
<keyword evidence="2 4" id="KW-0548">Nucleotidyltransferase</keyword>
<sequence>MKALVFAAGLGERMRPLTLHTPKPLLEVAGKPLIVWHLERLAALGVREVVVNTAWLAEQFPATLGDGSQWGLRLHFLYEGQTPLETGGGILNALPVLGDAPFLVVNGDIWTDFDFATLPREPQGQAHLVLVDNPAQHPEGDYRLDAQGLLHHDREGPCLTYAGIGVYRPSIVADWRTVIGDAPGSERVPPKFSVVPLQKHFMAQGLMTGQHHRGRWTDVGTVDRLRALDVELAANG</sequence>
<dbReference type="OrthoDB" id="9788272at2"/>
<evidence type="ECO:0000256" key="2">
    <source>
        <dbReference type="ARBA" id="ARBA00022695"/>
    </source>
</evidence>
<dbReference type="Pfam" id="PF00483">
    <property type="entry name" value="NTP_transferase"/>
    <property type="match status" value="1"/>
</dbReference>
<dbReference type="InterPro" id="IPR054790">
    <property type="entry name" value="MurU"/>
</dbReference>
<dbReference type="RefSeq" id="WP_010483613.1">
    <property type="nucleotide sequence ID" value="NZ_AJLO02000024.1"/>
</dbReference>
<dbReference type="InterPro" id="IPR029044">
    <property type="entry name" value="Nucleotide-diphossugar_trans"/>
</dbReference>
<reference evidence="4 5" key="1">
    <citation type="journal article" date="2012" name="J. Bacteriol.">
        <title>Genome sequence of a novel nicotine-degrading strain, Pseudomonas geniculata N1.</title>
        <authorList>
            <person name="Tang H."/>
            <person name="Yu H."/>
            <person name="Tai C."/>
            <person name="Huang K."/>
            <person name="Liu Y."/>
            <person name="Wang L."/>
            <person name="Yao Y."/>
            <person name="Wu G."/>
            <person name="Xu P."/>
        </authorList>
    </citation>
    <scope>NUCLEOTIDE SEQUENCE [LARGE SCALE GENOMIC DNA]</scope>
    <source>
        <strain evidence="4 5">N1</strain>
    </source>
</reference>
<dbReference type="PANTHER" id="PTHR43584:SF8">
    <property type="entry name" value="N-ACETYLMURAMATE ALPHA-1-PHOSPHATE URIDYLYLTRANSFERASE"/>
    <property type="match status" value="1"/>
</dbReference>
<gene>
    <name evidence="4" type="ORF">W7K_11400</name>
</gene>
<feature type="domain" description="Nucleotidyl transferase" evidence="3">
    <location>
        <begin position="2"/>
        <end position="130"/>
    </location>
</feature>
<proteinExistence type="predicted"/>
<evidence type="ECO:0000313" key="4">
    <source>
        <dbReference type="EMBL" id="KOE98992.1"/>
    </source>
</evidence>
<organism evidence="4 5">
    <name type="scientific">Stenotrophomonas geniculata N1</name>
    <dbReference type="NCBI Taxonomy" id="1167641"/>
    <lineage>
        <taxon>Bacteria</taxon>
        <taxon>Pseudomonadati</taxon>
        <taxon>Pseudomonadota</taxon>
        <taxon>Gammaproteobacteria</taxon>
        <taxon>Lysobacterales</taxon>
        <taxon>Lysobacteraceae</taxon>
        <taxon>Stenotrophomonas</taxon>
    </lineage>
</organism>
<dbReference type="InterPro" id="IPR050065">
    <property type="entry name" value="GlmU-like"/>
</dbReference>
<evidence type="ECO:0000259" key="3">
    <source>
        <dbReference type="Pfam" id="PF00483"/>
    </source>
</evidence>
<dbReference type="AlphaFoldDB" id="A0A0L8A9D2"/>
<dbReference type="GO" id="GO:0016779">
    <property type="term" value="F:nucleotidyltransferase activity"/>
    <property type="evidence" value="ECO:0007669"/>
    <property type="project" value="UniProtKB-KW"/>
</dbReference>
<dbReference type="NCBIfam" id="NF045761">
    <property type="entry name" value="NAMPUrTaseMurU"/>
    <property type="match status" value="1"/>
</dbReference>
<comment type="caution">
    <text evidence="4">The sequence shown here is derived from an EMBL/GenBank/DDBJ whole genome shotgun (WGS) entry which is preliminary data.</text>
</comment>
<evidence type="ECO:0000313" key="5">
    <source>
        <dbReference type="Proteomes" id="UP000036890"/>
    </source>
</evidence>
<dbReference type="Proteomes" id="UP000036890">
    <property type="component" value="Unassembled WGS sequence"/>
</dbReference>
<evidence type="ECO:0000256" key="1">
    <source>
        <dbReference type="ARBA" id="ARBA00022679"/>
    </source>
</evidence>
<dbReference type="InterPro" id="IPR005835">
    <property type="entry name" value="NTP_transferase_dom"/>
</dbReference>
<accession>A0A0L8A9D2</accession>
<dbReference type="EMBL" id="AJLO02000024">
    <property type="protein sequence ID" value="KOE98992.1"/>
    <property type="molecule type" value="Genomic_DNA"/>
</dbReference>
<dbReference type="PANTHER" id="PTHR43584">
    <property type="entry name" value="NUCLEOTIDYL TRANSFERASE"/>
    <property type="match status" value="1"/>
</dbReference>
<name>A0A0L8A9D2_9GAMM</name>